<accession>A0A383DR49</accession>
<evidence type="ECO:0000313" key="1">
    <source>
        <dbReference type="EMBL" id="SVE46987.1"/>
    </source>
</evidence>
<reference evidence="1" key="1">
    <citation type="submission" date="2018-05" db="EMBL/GenBank/DDBJ databases">
        <authorList>
            <person name="Lanie J.A."/>
            <person name="Ng W.-L."/>
            <person name="Kazmierczak K.M."/>
            <person name="Andrzejewski T.M."/>
            <person name="Davidsen T.M."/>
            <person name="Wayne K.J."/>
            <person name="Tettelin H."/>
            <person name="Glass J.I."/>
            <person name="Rusch D."/>
            <person name="Podicherti R."/>
            <person name="Tsui H.-C.T."/>
            <person name="Winkler M.E."/>
        </authorList>
    </citation>
    <scope>NUCLEOTIDE SEQUENCE</scope>
</reference>
<feature type="non-terminal residue" evidence="1">
    <location>
        <position position="105"/>
    </location>
</feature>
<organism evidence="1">
    <name type="scientific">marine metagenome</name>
    <dbReference type="NCBI Taxonomy" id="408172"/>
    <lineage>
        <taxon>unclassified sequences</taxon>
        <taxon>metagenomes</taxon>
        <taxon>ecological metagenomes</taxon>
    </lineage>
</organism>
<gene>
    <name evidence="1" type="ORF">METZ01_LOCUS499841</name>
</gene>
<dbReference type="AlphaFoldDB" id="A0A383DR49"/>
<name>A0A383DR49_9ZZZZ</name>
<dbReference type="EMBL" id="UINC01219500">
    <property type="protein sequence ID" value="SVE46987.1"/>
    <property type="molecule type" value="Genomic_DNA"/>
</dbReference>
<protein>
    <submittedName>
        <fullName evidence="1">Uncharacterized protein</fullName>
    </submittedName>
</protein>
<proteinExistence type="predicted"/>
<sequence>MNLQWKWEKWTNATISGNELIGSKLHMRSEPMGITSYCPSAIQPALNHQLHSLFQSYLEDHPSDVLITEWLQSFGPLYVTGPYQFRTEEFIREAGHVWWINNTII</sequence>